<organism evidence="2 3">
    <name type="scientific">Dreissena polymorpha</name>
    <name type="common">Zebra mussel</name>
    <name type="synonym">Mytilus polymorpha</name>
    <dbReference type="NCBI Taxonomy" id="45954"/>
    <lineage>
        <taxon>Eukaryota</taxon>
        <taxon>Metazoa</taxon>
        <taxon>Spiralia</taxon>
        <taxon>Lophotrochozoa</taxon>
        <taxon>Mollusca</taxon>
        <taxon>Bivalvia</taxon>
        <taxon>Autobranchia</taxon>
        <taxon>Heteroconchia</taxon>
        <taxon>Euheterodonta</taxon>
        <taxon>Imparidentia</taxon>
        <taxon>Neoheterodontei</taxon>
        <taxon>Myida</taxon>
        <taxon>Dreissenoidea</taxon>
        <taxon>Dreissenidae</taxon>
        <taxon>Dreissena</taxon>
    </lineage>
</organism>
<sequence>MSSSPCSLELKCSATGLLLWCLVSASCAVNRSFSERDVSLYTVYSIDDVPRFTGLPFANRHSTHSSTVLQPPC</sequence>
<evidence type="ECO:0000313" key="3">
    <source>
        <dbReference type="Proteomes" id="UP000828390"/>
    </source>
</evidence>
<reference evidence="2" key="2">
    <citation type="submission" date="2020-11" db="EMBL/GenBank/DDBJ databases">
        <authorList>
            <person name="McCartney M.A."/>
            <person name="Auch B."/>
            <person name="Kono T."/>
            <person name="Mallez S."/>
            <person name="Becker A."/>
            <person name="Gohl D.M."/>
            <person name="Silverstein K.A.T."/>
            <person name="Koren S."/>
            <person name="Bechman K.B."/>
            <person name="Herman A."/>
            <person name="Abrahante J.E."/>
            <person name="Garbe J."/>
        </authorList>
    </citation>
    <scope>NUCLEOTIDE SEQUENCE</scope>
    <source>
        <strain evidence="2">Duluth1</strain>
        <tissue evidence="2">Whole animal</tissue>
    </source>
</reference>
<evidence type="ECO:0000256" key="1">
    <source>
        <dbReference type="SAM" id="SignalP"/>
    </source>
</evidence>
<dbReference type="Proteomes" id="UP000828390">
    <property type="component" value="Unassembled WGS sequence"/>
</dbReference>
<gene>
    <name evidence="2" type="ORF">DPMN_073181</name>
</gene>
<feature type="chain" id="PRO_5038898577" description="Secreted protein" evidence="1">
    <location>
        <begin position="29"/>
        <end position="73"/>
    </location>
</feature>
<name>A0A9D4BYP8_DREPO</name>
<evidence type="ECO:0000313" key="2">
    <source>
        <dbReference type="EMBL" id="KAH3713389.1"/>
    </source>
</evidence>
<keyword evidence="3" id="KW-1185">Reference proteome</keyword>
<protein>
    <recommendedName>
        <fullName evidence="4">Secreted protein</fullName>
    </recommendedName>
</protein>
<accession>A0A9D4BYP8</accession>
<dbReference type="EMBL" id="JAIWYP010000014">
    <property type="protein sequence ID" value="KAH3713389.1"/>
    <property type="molecule type" value="Genomic_DNA"/>
</dbReference>
<comment type="caution">
    <text evidence="2">The sequence shown here is derived from an EMBL/GenBank/DDBJ whole genome shotgun (WGS) entry which is preliminary data.</text>
</comment>
<feature type="signal peptide" evidence="1">
    <location>
        <begin position="1"/>
        <end position="28"/>
    </location>
</feature>
<keyword evidence="1" id="KW-0732">Signal</keyword>
<evidence type="ECO:0008006" key="4">
    <source>
        <dbReference type="Google" id="ProtNLM"/>
    </source>
</evidence>
<dbReference type="AlphaFoldDB" id="A0A9D4BYP8"/>
<proteinExistence type="predicted"/>
<reference evidence="2" key="1">
    <citation type="journal article" date="2019" name="bioRxiv">
        <title>The Genome of the Zebra Mussel, Dreissena polymorpha: A Resource for Invasive Species Research.</title>
        <authorList>
            <person name="McCartney M.A."/>
            <person name="Auch B."/>
            <person name="Kono T."/>
            <person name="Mallez S."/>
            <person name="Zhang Y."/>
            <person name="Obille A."/>
            <person name="Becker A."/>
            <person name="Abrahante J.E."/>
            <person name="Garbe J."/>
            <person name="Badalamenti J.P."/>
            <person name="Herman A."/>
            <person name="Mangelson H."/>
            <person name="Liachko I."/>
            <person name="Sullivan S."/>
            <person name="Sone E.D."/>
            <person name="Koren S."/>
            <person name="Silverstein K.A.T."/>
            <person name="Beckman K.B."/>
            <person name="Gohl D.M."/>
        </authorList>
    </citation>
    <scope>NUCLEOTIDE SEQUENCE</scope>
    <source>
        <strain evidence="2">Duluth1</strain>
        <tissue evidence="2">Whole animal</tissue>
    </source>
</reference>